<dbReference type="EMBL" id="JACCAA010000001">
    <property type="protein sequence ID" value="NYG60370.1"/>
    <property type="molecule type" value="Genomic_DNA"/>
</dbReference>
<accession>A0A7Y9S1W2</accession>
<evidence type="ECO:0000256" key="4">
    <source>
        <dbReference type="ARBA" id="ARBA00022692"/>
    </source>
</evidence>
<dbReference type="Gene3D" id="1.10.3720.10">
    <property type="entry name" value="MetI-like"/>
    <property type="match status" value="1"/>
</dbReference>
<dbReference type="RefSeq" id="WP_179503307.1">
    <property type="nucleotide sequence ID" value="NZ_JACCAA010000001.1"/>
</dbReference>
<feature type="transmembrane region" description="Helical" evidence="7">
    <location>
        <begin position="194"/>
        <end position="214"/>
    </location>
</feature>
<dbReference type="InterPro" id="IPR051393">
    <property type="entry name" value="ABC_transporter_permease"/>
</dbReference>
<comment type="similarity">
    <text evidence="7">Belongs to the binding-protein-dependent transport system permease family.</text>
</comment>
<dbReference type="SUPFAM" id="SSF161098">
    <property type="entry name" value="MetI-like"/>
    <property type="match status" value="1"/>
</dbReference>
<gene>
    <name evidence="10" type="ORF">BJ980_003293</name>
</gene>
<dbReference type="InterPro" id="IPR000515">
    <property type="entry name" value="MetI-like"/>
</dbReference>
<dbReference type="PROSITE" id="PS50928">
    <property type="entry name" value="ABC_TM1"/>
    <property type="match status" value="1"/>
</dbReference>
<comment type="caution">
    <text evidence="10">The sequence shown here is derived from an EMBL/GenBank/DDBJ whole genome shotgun (WGS) entry which is preliminary data.</text>
</comment>
<feature type="transmembrane region" description="Helical" evidence="7">
    <location>
        <begin position="253"/>
        <end position="275"/>
    </location>
</feature>
<evidence type="ECO:0000256" key="6">
    <source>
        <dbReference type="ARBA" id="ARBA00023136"/>
    </source>
</evidence>
<dbReference type="GO" id="GO:0005886">
    <property type="term" value="C:plasma membrane"/>
    <property type="evidence" value="ECO:0007669"/>
    <property type="project" value="UniProtKB-SubCell"/>
</dbReference>
<dbReference type="AlphaFoldDB" id="A0A7Y9S1W2"/>
<evidence type="ECO:0000313" key="11">
    <source>
        <dbReference type="Proteomes" id="UP000540656"/>
    </source>
</evidence>
<reference evidence="10 11" key="1">
    <citation type="submission" date="2020-07" db="EMBL/GenBank/DDBJ databases">
        <title>Sequencing the genomes of 1000 actinobacteria strains.</title>
        <authorList>
            <person name="Klenk H.-P."/>
        </authorList>
    </citation>
    <scope>NUCLEOTIDE SEQUENCE [LARGE SCALE GENOMIC DNA]</scope>
    <source>
        <strain evidence="10 11">DSM 23819</strain>
    </source>
</reference>
<dbReference type="PANTHER" id="PTHR30193:SF18">
    <property type="entry name" value="OSMOPROTECTIVE COMPOUNDS UPTAKE PERMEASE PROTEIN GGTC"/>
    <property type="match status" value="1"/>
</dbReference>
<evidence type="ECO:0000256" key="2">
    <source>
        <dbReference type="ARBA" id="ARBA00022448"/>
    </source>
</evidence>
<name>A0A7Y9S1W2_9ACTN</name>
<keyword evidence="2 7" id="KW-0813">Transport</keyword>
<evidence type="ECO:0000256" key="1">
    <source>
        <dbReference type="ARBA" id="ARBA00004651"/>
    </source>
</evidence>
<keyword evidence="4 7" id="KW-0812">Transmembrane</keyword>
<evidence type="ECO:0000259" key="9">
    <source>
        <dbReference type="PROSITE" id="PS50928"/>
    </source>
</evidence>
<organism evidence="10 11">
    <name type="scientific">Nocardioides daedukensis</name>
    <dbReference type="NCBI Taxonomy" id="634462"/>
    <lineage>
        <taxon>Bacteria</taxon>
        <taxon>Bacillati</taxon>
        <taxon>Actinomycetota</taxon>
        <taxon>Actinomycetes</taxon>
        <taxon>Propionibacteriales</taxon>
        <taxon>Nocardioidaceae</taxon>
        <taxon>Nocardioides</taxon>
    </lineage>
</organism>
<dbReference type="Pfam" id="PF00528">
    <property type="entry name" value="BPD_transp_1"/>
    <property type="match status" value="1"/>
</dbReference>
<proteinExistence type="inferred from homology"/>
<protein>
    <submittedName>
        <fullName evidence="10">Alpha-glucoside transport system permease protein</fullName>
    </submittedName>
</protein>
<dbReference type="GO" id="GO:0055085">
    <property type="term" value="P:transmembrane transport"/>
    <property type="evidence" value="ECO:0007669"/>
    <property type="project" value="InterPro"/>
</dbReference>
<dbReference type="SUPFAM" id="SSF160964">
    <property type="entry name" value="MalF N-terminal region-like"/>
    <property type="match status" value="1"/>
</dbReference>
<keyword evidence="5 7" id="KW-1133">Transmembrane helix</keyword>
<dbReference type="CDD" id="cd06261">
    <property type="entry name" value="TM_PBP2"/>
    <property type="match status" value="1"/>
</dbReference>
<keyword evidence="3" id="KW-1003">Cell membrane</keyword>
<feature type="compositionally biased region" description="Polar residues" evidence="8">
    <location>
        <begin position="1"/>
        <end position="10"/>
    </location>
</feature>
<feature type="transmembrane region" description="Helical" evidence="7">
    <location>
        <begin position="160"/>
        <end position="182"/>
    </location>
</feature>
<feature type="transmembrane region" description="Helical" evidence="7">
    <location>
        <begin position="357"/>
        <end position="376"/>
    </location>
</feature>
<evidence type="ECO:0000256" key="7">
    <source>
        <dbReference type="RuleBase" id="RU363032"/>
    </source>
</evidence>
<evidence type="ECO:0000256" key="5">
    <source>
        <dbReference type="ARBA" id="ARBA00022989"/>
    </source>
</evidence>
<feature type="transmembrane region" description="Helical" evidence="7">
    <location>
        <begin position="32"/>
        <end position="53"/>
    </location>
</feature>
<feature type="transmembrane region" description="Helical" evidence="7">
    <location>
        <begin position="65"/>
        <end position="88"/>
    </location>
</feature>
<feature type="transmembrane region" description="Helical" evidence="7">
    <location>
        <begin position="100"/>
        <end position="122"/>
    </location>
</feature>
<sequence>MSSATSTQTREPAREPSSDEPEAYGRANWLKVGIGLAGVWLLGWGLANLFLSFGYYPQWYGHKLVIALLAVIGGVAGAAAIFWFLNILVEGLPGWLCTRLLPLVYVLPAFGLICLMLVYPVLQTVNYSFANADSTAYVGLSNYREIFTEDEFQSSILNNLLWLLIVPAVTVAIGVVVAVLADKLSARGEKVAKSMIFLPMAISFVGASAIWKLVYDYRNKGENQTGLLNAVWTGLGGDPQVWLAVSDAKLNSILLMVILIWLQVGFAMILLSSAIKGVPQETLEAARIDGASELQIFWSVVVPQIKGTVITVFITVLILVLKVFDIVYVLTDGRNQTNVIANLFFTELIAREQAGRASAIVVILLLAVLPVLVYQVRHFRREEAAR</sequence>
<evidence type="ECO:0000256" key="3">
    <source>
        <dbReference type="ARBA" id="ARBA00022475"/>
    </source>
</evidence>
<feature type="region of interest" description="Disordered" evidence="8">
    <location>
        <begin position="1"/>
        <end position="22"/>
    </location>
</feature>
<dbReference type="Proteomes" id="UP000540656">
    <property type="component" value="Unassembled WGS sequence"/>
</dbReference>
<dbReference type="PANTHER" id="PTHR30193">
    <property type="entry name" value="ABC TRANSPORTER PERMEASE PROTEIN"/>
    <property type="match status" value="1"/>
</dbReference>
<keyword evidence="6 7" id="KW-0472">Membrane</keyword>
<feature type="transmembrane region" description="Helical" evidence="7">
    <location>
        <begin position="296"/>
        <end position="321"/>
    </location>
</feature>
<feature type="domain" description="ABC transmembrane type-1" evidence="9">
    <location>
        <begin position="156"/>
        <end position="375"/>
    </location>
</feature>
<dbReference type="InterPro" id="IPR035906">
    <property type="entry name" value="MetI-like_sf"/>
</dbReference>
<evidence type="ECO:0000256" key="8">
    <source>
        <dbReference type="SAM" id="MobiDB-lite"/>
    </source>
</evidence>
<evidence type="ECO:0000313" key="10">
    <source>
        <dbReference type="EMBL" id="NYG60370.1"/>
    </source>
</evidence>
<keyword evidence="11" id="KW-1185">Reference proteome</keyword>
<comment type="subcellular location">
    <subcellularLocation>
        <location evidence="1 7">Cell membrane</location>
        <topology evidence="1 7">Multi-pass membrane protein</topology>
    </subcellularLocation>
</comment>